<dbReference type="Gene3D" id="3.40.50.1110">
    <property type="entry name" value="SGNH hydrolase"/>
    <property type="match status" value="1"/>
</dbReference>
<dbReference type="Proteomes" id="UP000031197">
    <property type="component" value="Unassembled WGS sequence"/>
</dbReference>
<evidence type="ECO:0000313" key="4">
    <source>
        <dbReference type="Proteomes" id="UP000031197"/>
    </source>
</evidence>
<keyword evidence="1" id="KW-1133">Transmembrane helix</keyword>
<dbReference type="OrthoDB" id="9804395at2"/>
<dbReference type="Pfam" id="PF13472">
    <property type="entry name" value="Lipase_GDSL_2"/>
    <property type="match status" value="1"/>
</dbReference>
<dbReference type="RefSeq" id="WP_039216475.1">
    <property type="nucleotide sequence ID" value="NZ_JWLW01000003.1"/>
</dbReference>
<organism evidence="3 4">
    <name type="scientific">Alteromonas marina</name>
    <dbReference type="NCBI Taxonomy" id="203795"/>
    <lineage>
        <taxon>Bacteria</taxon>
        <taxon>Pseudomonadati</taxon>
        <taxon>Pseudomonadota</taxon>
        <taxon>Gammaproteobacteria</taxon>
        <taxon>Alteromonadales</taxon>
        <taxon>Alteromonadaceae</taxon>
        <taxon>Alteromonas/Salinimonas group</taxon>
        <taxon>Alteromonas</taxon>
    </lineage>
</organism>
<evidence type="ECO:0000256" key="1">
    <source>
        <dbReference type="SAM" id="Phobius"/>
    </source>
</evidence>
<name>A0A0B3YHS8_9ALTE</name>
<dbReference type="SUPFAM" id="SSF52266">
    <property type="entry name" value="SGNH hydrolase"/>
    <property type="match status" value="1"/>
</dbReference>
<dbReference type="EMBL" id="JWLW01000003">
    <property type="protein sequence ID" value="KHT57399.1"/>
    <property type="molecule type" value="Genomic_DNA"/>
</dbReference>
<dbReference type="InterPro" id="IPR036514">
    <property type="entry name" value="SGNH_hydro_sf"/>
</dbReference>
<feature type="domain" description="SGNH hydrolase-type esterase" evidence="2">
    <location>
        <begin position="58"/>
        <end position="238"/>
    </location>
</feature>
<accession>A0A0B3YHS8</accession>
<evidence type="ECO:0000259" key="2">
    <source>
        <dbReference type="Pfam" id="PF13472"/>
    </source>
</evidence>
<keyword evidence="1" id="KW-0472">Membrane</keyword>
<evidence type="ECO:0000313" key="3">
    <source>
        <dbReference type="EMBL" id="KHT57399.1"/>
    </source>
</evidence>
<dbReference type="CDD" id="cd01836">
    <property type="entry name" value="FeeA_FeeB_like"/>
    <property type="match status" value="1"/>
</dbReference>
<reference evidence="3 4" key="1">
    <citation type="submission" date="2014-12" db="EMBL/GenBank/DDBJ databases">
        <title>Genome sequencing of Alteromonas marina AD001.</title>
        <authorList>
            <person name="Adrian T.G.S."/>
            <person name="Chan K.G."/>
        </authorList>
    </citation>
    <scope>NUCLEOTIDE SEQUENCE [LARGE SCALE GENOMIC DNA]</scope>
    <source>
        <strain evidence="3 4">AD001</strain>
    </source>
</reference>
<feature type="transmembrane region" description="Helical" evidence="1">
    <location>
        <begin position="6"/>
        <end position="27"/>
    </location>
</feature>
<sequence>MIYFKVLVLNLIIVLLLPVILLQALWVRKKTAVLPEPDGERVLTSADSKLLLTNNVLVIGDSAAAGVGATTQMGALTGLLYSNLVKHGPTRVTLNAKTGFKSEDVLNLLHEMPAEHFSSVLVSIGVNDVTKFVPLKRWRQNIDAMSTLLSDKFGCETILFTALPPIHCFPALPQPLRALLGYRAWLLNQALADSVTDQANADILYVSALNVSGTMTDIQQSGLMAEDGFHPSTKGYEIWAHSALEKLSTLYSTTMDTTKKVTAKTDVTATK</sequence>
<keyword evidence="1" id="KW-0812">Transmembrane</keyword>
<comment type="caution">
    <text evidence="3">The sequence shown here is derived from an EMBL/GenBank/DDBJ whole genome shotgun (WGS) entry which is preliminary data.</text>
</comment>
<dbReference type="InterPro" id="IPR013830">
    <property type="entry name" value="SGNH_hydro"/>
</dbReference>
<dbReference type="AlphaFoldDB" id="A0A0B3YHS8"/>
<dbReference type="GO" id="GO:0016788">
    <property type="term" value="F:hydrolase activity, acting on ester bonds"/>
    <property type="evidence" value="ECO:0007669"/>
    <property type="project" value="UniProtKB-ARBA"/>
</dbReference>
<protein>
    <recommendedName>
        <fullName evidence="2">SGNH hydrolase-type esterase domain-containing protein</fullName>
    </recommendedName>
</protein>
<gene>
    <name evidence="3" type="ORF">RJ41_01815</name>
</gene>
<proteinExistence type="predicted"/>
<keyword evidence="4" id="KW-1185">Reference proteome</keyword>